<dbReference type="InterPro" id="IPR015422">
    <property type="entry name" value="PyrdxlP-dep_Trfase_small"/>
</dbReference>
<dbReference type="InterPro" id="IPR050596">
    <property type="entry name" value="AspAT/PAT-like"/>
</dbReference>
<name>A0A2M6XST8_9BACT</name>
<dbReference type="InterPro" id="IPR004838">
    <property type="entry name" value="NHTrfase_class1_PyrdxlP-BS"/>
</dbReference>
<protein>
    <recommendedName>
        <fullName evidence="6">Aminotransferase</fullName>
        <ecNumber evidence="6">2.6.1.-</ecNumber>
    </recommendedName>
</protein>
<evidence type="ECO:0000259" key="7">
    <source>
        <dbReference type="Pfam" id="PF00155"/>
    </source>
</evidence>
<evidence type="ECO:0000313" key="8">
    <source>
        <dbReference type="EMBL" id="PIU10700.1"/>
    </source>
</evidence>
<keyword evidence="3 6" id="KW-0032">Aminotransferase</keyword>
<evidence type="ECO:0000256" key="6">
    <source>
        <dbReference type="RuleBase" id="RU000481"/>
    </source>
</evidence>
<dbReference type="NCBIfam" id="NF005744">
    <property type="entry name" value="PRK07568.1"/>
    <property type="match status" value="1"/>
</dbReference>
<dbReference type="PROSITE" id="PS00105">
    <property type="entry name" value="AA_TRANSFER_CLASS_1"/>
    <property type="match status" value="1"/>
</dbReference>
<evidence type="ECO:0000256" key="2">
    <source>
        <dbReference type="ARBA" id="ARBA00007441"/>
    </source>
</evidence>
<dbReference type="Pfam" id="PF00155">
    <property type="entry name" value="Aminotran_1_2"/>
    <property type="match status" value="1"/>
</dbReference>
<dbReference type="GO" id="GO:0006520">
    <property type="term" value="P:amino acid metabolic process"/>
    <property type="evidence" value="ECO:0007669"/>
    <property type="project" value="InterPro"/>
</dbReference>
<evidence type="ECO:0000256" key="5">
    <source>
        <dbReference type="ARBA" id="ARBA00022898"/>
    </source>
</evidence>
<comment type="caution">
    <text evidence="8">The sequence shown here is derived from an EMBL/GenBank/DDBJ whole genome shotgun (WGS) entry which is preliminary data.</text>
</comment>
<dbReference type="InterPro" id="IPR015424">
    <property type="entry name" value="PyrdxlP-dep_Trfase"/>
</dbReference>
<dbReference type="GO" id="GO:0008483">
    <property type="term" value="F:transaminase activity"/>
    <property type="evidence" value="ECO:0007669"/>
    <property type="project" value="UniProtKB-KW"/>
</dbReference>
<evidence type="ECO:0000256" key="3">
    <source>
        <dbReference type="ARBA" id="ARBA00022576"/>
    </source>
</evidence>
<dbReference type="EMBL" id="PEXX01000034">
    <property type="protein sequence ID" value="PIU10700.1"/>
    <property type="molecule type" value="Genomic_DNA"/>
</dbReference>
<evidence type="ECO:0000256" key="1">
    <source>
        <dbReference type="ARBA" id="ARBA00001933"/>
    </source>
</evidence>
<dbReference type="Proteomes" id="UP000230586">
    <property type="component" value="Unassembled WGS sequence"/>
</dbReference>
<dbReference type="InterPro" id="IPR015421">
    <property type="entry name" value="PyrdxlP-dep_Trfase_major"/>
</dbReference>
<comment type="cofactor">
    <cofactor evidence="1 6">
        <name>pyridoxal 5'-phosphate</name>
        <dbReference type="ChEBI" id="CHEBI:597326"/>
    </cofactor>
</comment>
<proteinExistence type="inferred from homology"/>
<dbReference type="Gene3D" id="3.40.640.10">
    <property type="entry name" value="Type I PLP-dependent aspartate aminotransferase-like (Major domain)"/>
    <property type="match status" value="1"/>
</dbReference>
<comment type="similarity">
    <text evidence="2 6">Belongs to the class-I pyridoxal-phosphate-dependent aminotransferase family.</text>
</comment>
<accession>A0A2M6XST8</accession>
<dbReference type="InterPro" id="IPR004839">
    <property type="entry name" value="Aminotransferase_I/II_large"/>
</dbReference>
<dbReference type="AlphaFoldDB" id="A0A2M6XST8"/>
<dbReference type="GO" id="GO:0030170">
    <property type="term" value="F:pyridoxal phosphate binding"/>
    <property type="evidence" value="ECO:0007669"/>
    <property type="project" value="InterPro"/>
</dbReference>
<sequence>MNKLKISIRVNKLNQSPIRKFFALVERAEKRGIKVFKLNIGDSDIETPKEILKGISSFKNKNIHYAPSSGIKEHIEAWIKYYRGFGIYLGAEEIISTVGVSEGILMTFLAISNPGDEVIVFEPLYANYPAIAAMCGVKLVPIRLKLENGFVLSSEKEIIRKITKKTRGIVVINPDNPTGKAWGKKELEIIAKVARKNNLYIIADETYREIIFRGKPLSMLLFKNIDDNLIVLDSISKRFLAPGIRLGVVVSKNKEFTAGILKIAMSRLSAPTIGQLATIQILKKSRPFTKKLTAEFKKRRDIVNNVLRKMKGVVTYLPNGAFYQVIKLPVKDSESFIKFMLEDFSYQRKTVLVSPMEDFYVSHGHGRDEIRIAYVLNVKELNMAMEVFKRGLQAYLCLKP</sequence>
<evidence type="ECO:0000313" key="9">
    <source>
        <dbReference type="Proteomes" id="UP000230586"/>
    </source>
</evidence>
<organism evidence="8 9">
    <name type="scientific">Candidatus Kuenenbacteria bacterium CG08_land_8_20_14_0_20_37_23</name>
    <dbReference type="NCBI Taxonomy" id="1974617"/>
    <lineage>
        <taxon>Bacteria</taxon>
        <taxon>Candidatus Kueneniibacteriota</taxon>
    </lineage>
</organism>
<dbReference type="PANTHER" id="PTHR46383">
    <property type="entry name" value="ASPARTATE AMINOTRANSFERASE"/>
    <property type="match status" value="1"/>
</dbReference>
<dbReference type="Gene3D" id="3.90.1150.10">
    <property type="entry name" value="Aspartate Aminotransferase, domain 1"/>
    <property type="match status" value="1"/>
</dbReference>
<reference evidence="9" key="1">
    <citation type="submission" date="2017-09" db="EMBL/GenBank/DDBJ databases">
        <title>Depth-based differentiation of microbial function through sediment-hosted aquifers and enrichment of novel symbionts in the deep terrestrial subsurface.</title>
        <authorList>
            <person name="Probst A.J."/>
            <person name="Ladd B."/>
            <person name="Jarett J.K."/>
            <person name="Geller-Mcgrath D.E."/>
            <person name="Sieber C.M.K."/>
            <person name="Emerson J.B."/>
            <person name="Anantharaman K."/>
            <person name="Thomas B.C."/>
            <person name="Malmstrom R."/>
            <person name="Stieglmeier M."/>
            <person name="Klingl A."/>
            <person name="Woyke T."/>
            <person name="Ryan C.M."/>
            <person name="Banfield J.F."/>
        </authorList>
    </citation>
    <scope>NUCLEOTIDE SEQUENCE [LARGE SCALE GENOMIC DNA]</scope>
</reference>
<feature type="domain" description="Aminotransferase class I/classII large" evidence="7">
    <location>
        <begin position="34"/>
        <end position="387"/>
    </location>
</feature>
<evidence type="ECO:0000256" key="4">
    <source>
        <dbReference type="ARBA" id="ARBA00022679"/>
    </source>
</evidence>
<keyword evidence="5" id="KW-0663">Pyridoxal phosphate</keyword>
<gene>
    <name evidence="8" type="ORF">COT27_01780</name>
</gene>
<keyword evidence="4 6" id="KW-0808">Transferase</keyword>
<dbReference type="SUPFAM" id="SSF53383">
    <property type="entry name" value="PLP-dependent transferases"/>
    <property type="match status" value="1"/>
</dbReference>
<dbReference type="EC" id="2.6.1.-" evidence="6"/>
<dbReference type="CDD" id="cd00609">
    <property type="entry name" value="AAT_like"/>
    <property type="match status" value="1"/>
</dbReference>